<evidence type="ECO:0000256" key="1">
    <source>
        <dbReference type="SAM" id="Phobius"/>
    </source>
</evidence>
<feature type="transmembrane region" description="Helical" evidence="1">
    <location>
        <begin position="6"/>
        <end position="24"/>
    </location>
</feature>
<protein>
    <recommendedName>
        <fullName evidence="4">Cation/H+ exchanger domain-containing protein</fullName>
    </recommendedName>
</protein>
<name>A0A444JCW9_9BACT</name>
<dbReference type="PANTHER" id="PTHR43021">
    <property type="entry name" value="NA(+)/H(+) ANTIPORTER-RELATED"/>
    <property type="match status" value="1"/>
</dbReference>
<evidence type="ECO:0000313" key="2">
    <source>
        <dbReference type="EMBL" id="RWX50926.1"/>
    </source>
</evidence>
<keyword evidence="1" id="KW-0472">Membrane</keyword>
<proteinExistence type="predicted"/>
<feature type="transmembrane region" description="Helical" evidence="1">
    <location>
        <begin position="36"/>
        <end position="57"/>
    </location>
</feature>
<organism evidence="2 3">
    <name type="scientific">Candidatus Electrothrix marina</name>
    <dbReference type="NCBI Taxonomy" id="1859130"/>
    <lineage>
        <taxon>Bacteria</taxon>
        <taxon>Pseudomonadati</taxon>
        <taxon>Thermodesulfobacteriota</taxon>
        <taxon>Desulfobulbia</taxon>
        <taxon>Desulfobulbales</taxon>
        <taxon>Desulfobulbaceae</taxon>
        <taxon>Candidatus Electrothrix</taxon>
    </lineage>
</organism>
<accession>A0A444JCW9</accession>
<feature type="transmembrane region" description="Helical" evidence="1">
    <location>
        <begin position="69"/>
        <end position="89"/>
    </location>
</feature>
<evidence type="ECO:0008006" key="4">
    <source>
        <dbReference type="Google" id="ProtNLM"/>
    </source>
</evidence>
<dbReference type="AlphaFoldDB" id="A0A444JCW9"/>
<reference evidence="2 3" key="1">
    <citation type="submission" date="2017-01" db="EMBL/GenBank/DDBJ databases">
        <title>The cable genome- insights into the physiology and evolution of filamentous bacteria capable of sulfide oxidation via long distance electron transfer.</title>
        <authorList>
            <person name="Schreiber L."/>
            <person name="Bjerg J.T."/>
            <person name="Boggild A."/>
            <person name="Van De Vossenberg J."/>
            <person name="Meysman F."/>
            <person name="Nielsen L.P."/>
            <person name="Schramm A."/>
            <person name="Kjeldsen K.U."/>
        </authorList>
    </citation>
    <scope>NUCLEOTIDE SEQUENCE [LARGE SCALE GENOMIC DNA]</scope>
    <source>
        <strain evidence="2">A5</strain>
    </source>
</reference>
<feature type="transmembrane region" description="Helical" evidence="1">
    <location>
        <begin position="101"/>
        <end position="126"/>
    </location>
</feature>
<keyword evidence="1" id="KW-1133">Transmembrane helix</keyword>
<sequence length="140" mass="14757">MTTFQALIGFTLVMLVILQVTWLFSDAETITRHQLILSLLLGAISVATAPASTLHVVRELGARGPLTSTLMAVVAATDAIAIMLFGIAVSTAHNLAGTDGLSIASILFCFYEIGGSLIVASSPVFLSTRCWTNSIITEKC</sequence>
<keyword evidence="3" id="KW-1185">Reference proteome</keyword>
<dbReference type="Proteomes" id="UP000288892">
    <property type="component" value="Unassembled WGS sequence"/>
</dbReference>
<keyword evidence="1" id="KW-0812">Transmembrane</keyword>
<gene>
    <name evidence="2" type="ORF">VU01_12473</name>
</gene>
<dbReference type="PANTHER" id="PTHR43021:SF2">
    <property type="entry name" value="CATION_H+ EXCHANGER DOMAIN-CONTAINING PROTEIN"/>
    <property type="match status" value="1"/>
</dbReference>
<dbReference type="EMBL" id="MTKS01000247">
    <property type="protein sequence ID" value="RWX50926.1"/>
    <property type="molecule type" value="Genomic_DNA"/>
</dbReference>
<evidence type="ECO:0000313" key="3">
    <source>
        <dbReference type="Proteomes" id="UP000288892"/>
    </source>
</evidence>
<comment type="caution">
    <text evidence="2">The sequence shown here is derived from an EMBL/GenBank/DDBJ whole genome shotgun (WGS) entry which is preliminary data.</text>
</comment>